<dbReference type="EMBL" id="JBJQND010000011">
    <property type="protein sequence ID" value="KAL3862477.1"/>
    <property type="molecule type" value="Genomic_DNA"/>
</dbReference>
<feature type="transmembrane region" description="Helical" evidence="2">
    <location>
        <begin position="280"/>
        <end position="304"/>
    </location>
</feature>
<reference evidence="3 4" key="1">
    <citation type="submission" date="2024-11" db="EMBL/GenBank/DDBJ databases">
        <title>Chromosome-level genome assembly of the freshwater bivalve Anodonta woodiana.</title>
        <authorList>
            <person name="Chen X."/>
        </authorList>
    </citation>
    <scope>NUCLEOTIDE SEQUENCE [LARGE SCALE GENOMIC DNA]</scope>
    <source>
        <strain evidence="3">MN2024</strain>
        <tissue evidence="3">Gills</tissue>
    </source>
</reference>
<evidence type="ECO:0000256" key="1">
    <source>
        <dbReference type="SAM" id="MobiDB-lite"/>
    </source>
</evidence>
<sequence length="426" mass="46751">MDKERSEVNNCHVKWKYNSPDINSCQKNRDLKNLSFLMKSMYTVRHILQRHRAELVLLLVLSHLGSVDLSSVGKCPLGQVNHFNLTIDKEFCCVPVHLPKGYGYKSCTENGKSDTIEACLTEPVRLYQWDDTTTASEATCSAEMQCLSEDNMKIEICDESGQSCHTECVCNFLGGYCGTEYFNCNPFPVDCPKEDVQIDCSCRRSTQLPGSESTASLPLPDIMNSINTDTSSKLSSTSDDIMPYVVVLGVVLNEEIKSKQNKNTSVLVAGADRLSNASCILIVIVSVASVSTVVGTALCILVYVRKKHSKRSTNHDAEGQKPVGKVKPFFKSPLQDQDEEAPSLQRHVNGQGGPAGQEVEAQTFLPGESQTNMSLNCTSMGRSLFHSQDNIVDQQVVSDDSDIHQTDAKVVVISGNLSGHDVQLRG</sequence>
<accession>A0ABD3VPN6</accession>
<keyword evidence="2" id="KW-0472">Membrane</keyword>
<organism evidence="3 4">
    <name type="scientific">Sinanodonta woodiana</name>
    <name type="common">Chinese pond mussel</name>
    <name type="synonym">Anodonta woodiana</name>
    <dbReference type="NCBI Taxonomy" id="1069815"/>
    <lineage>
        <taxon>Eukaryota</taxon>
        <taxon>Metazoa</taxon>
        <taxon>Spiralia</taxon>
        <taxon>Lophotrochozoa</taxon>
        <taxon>Mollusca</taxon>
        <taxon>Bivalvia</taxon>
        <taxon>Autobranchia</taxon>
        <taxon>Heteroconchia</taxon>
        <taxon>Palaeoheterodonta</taxon>
        <taxon>Unionida</taxon>
        <taxon>Unionoidea</taxon>
        <taxon>Unionidae</taxon>
        <taxon>Unioninae</taxon>
        <taxon>Sinanodonta</taxon>
    </lineage>
</organism>
<comment type="caution">
    <text evidence="3">The sequence shown here is derived from an EMBL/GenBank/DDBJ whole genome shotgun (WGS) entry which is preliminary data.</text>
</comment>
<dbReference type="Proteomes" id="UP001634394">
    <property type="component" value="Unassembled WGS sequence"/>
</dbReference>
<evidence type="ECO:0000313" key="4">
    <source>
        <dbReference type="Proteomes" id="UP001634394"/>
    </source>
</evidence>
<dbReference type="AlphaFoldDB" id="A0ABD3VPN6"/>
<evidence type="ECO:0000256" key="2">
    <source>
        <dbReference type="SAM" id="Phobius"/>
    </source>
</evidence>
<keyword evidence="2" id="KW-1133">Transmembrane helix</keyword>
<evidence type="ECO:0000313" key="3">
    <source>
        <dbReference type="EMBL" id="KAL3862477.1"/>
    </source>
</evidence>
<proteinExistence type="predicted"/>
<name>A0ABD3VPN6_SINWO</name>
<keyword evidence="4" id="KW-1185">Reference proteome</keyword>
<keyword evidence="2" id="KW-0812">Transmembrane</keyword>
<feature type="region of interest" description="Disordered" evidence="1">
    <location>
        <begin position="334"/>
        <end position="357"/>
    </location>
</feature>
<protein>
    <submittedName>
        <fullName evidence="3">Uncharacterized protein</fullName>
    </submittedName>
</protein>
<gene>
    <name evidence="3" type="ORF">ACJMK2_008441</name>
</gene>